<evidence type="ECO:0000313" key="3">
    <source>
        <dbReference type="Proteomes" id="UP000287601"/>
    </source>
</evidence>
<keyword evidence="3" id="KW-1185">Reference proteome</keyword>
<dbReference type="RefSeq" id="WP_128744499.1">
    <property type="nucleotide sequence ID" value="NZ_CP035281.1"/>
</dbReference>
<feature type="transmembrane region" description="Helical" evidence="1">
    <location>
        <begin position="70"/>
        <end position="90"/>
    </location>
</feature>
<evidence type="ECO:0000313" key="2">
    <source>
        <dbReference type="EMBL" id="QAT41845.1"/>
    </source>
</evidence>
<keyword evidence="1" id="KW-0812">Transmembrane</keyword>
<feature type="transmembrane region" description="Helical" evidence="1">
    <location>
        <begin position="102"/>
        <end position="122"/>
    </location>
</feature>
<dbReference type="InterPro" id="IPR024294">
    <property type="entry name" value="DUF3810"/>
</dbReference>
<dbReference type="Proteomes" id="UP000287601">
    <property type="component" value="Chromosome"/>
</dbReference>
<feature type="transmembrane region" description="Helical" evidence="1">
    <location>
        <begin position="44"/>
        <end position="64"/>
    </location>
</feature>
<evidence type="ECO:0000256" key="1">
    <source>
        <dbReference type="SAM" id="Phobius"/>
    </source>
</evidence>
<protein>
    <submittedName>
        <fullName evidence="2">DUF3810 domain-containing protein</fullName>
    </submittedName>
</protein>
<proteinExistence type="predicted"/>
<keyword evidence="1" id="KW-0472">Membrane</keyword>
<dbReference type="KEGG" id="amij:EQM06_00630"/>
<keyword evidence="1" id="KW-1133">Transmembrane helix</keyword>
<gene>
    <name evidence="2" type="ORF">EQM06_00630</name>
</gene>
<dbReference type="Pfam" id="PF12725">
    <property type="entry name" value="DUF3810"/>
    <property type="match status" value="1"/>
</dbReference>
<feature type="transmembrane region" description="Helical" evidence="1">
    <location>
        <begin position="12"/>
        <end position="32"/>
    </location>
</feature>
<accession>A0A410PSH3</accession>
<reference evidence="2 3" key="1">
    <citation type="submission" date="2019-01" db="EMBL/GenBank/DDBJ databases">
        <title>Draft genomes of a novel of Aminipila strains.</title>
        <authorList>
            <person name="Ma S."/>
        </authorList>
    </citation>
    <scope>NUCLEOTIDE SEQUENCE [LARGE SCALE GENOMIC DNA]</scope>
    <source>
        <strain evidence="3">JN-39</strain>
    </source>
</reference>
<dbReference type="OrthoDB" id="1048788at2"/>
<organism evidence="2 3">
    <name type="scientific">Aminipila luticellarii</name>
    <dbReference type="NCBI Taxonomy" id="2507160"/>
    <lineage>
        <taxon>Bacteria</taxon>
        <taxon>Bacillati</taxon>
        <taxon>Bacillota</taxon>
        <taxon>Clostridia</taxon>
        <taxon>Peptostreptococcales</taxon>
        <taxon>Anaerovoracaceae</taxon>
        <taxon>Aminipila</taxon>
    </lineage>
</organism>
<dbReference type="AlphaFoldDB" id="A0A410PSH3"/>
<sequence length="367" mass="40986">MYINLLSFFKTYKYPLLYAACGPVICAALIFIARTCPDLAQLYASYIFPIFPNTLGRLLSFFPFSVFEVSLYLLSLGVLFTLFAALISLLHKSGRHWLLLRTPKIMVTALCLCTTILLMITLTCSINYSRDGIAKDMGIVTGPASHDNLVSLCLLLIDDVNSLTPEGDMSMTALHKKTKKSMEALGKKYPSLNGYYPNPKPVIMSSWMSDIGLTGIFSPYTIEANYNKDVPDYIKPYTICHELSHLQGYIGEDDAGFIAYLACANSESEELRYSGAINALSFVLNALYEDSTEEEYQRILSKIPERATADLKRNQQYWQKHQGTASRISTAVNDTYLKANAQSDGIQSYGRMVDLLLAYYGLNSHAI</sequence>
<name>A0A410PSH3_9FIRM</name>
<dbReference type="EMBL" id="CP035281">
    <property type="protein sequence ID" value="QAT41845.1"/>
    <property type="molecule type" value="Genomic_DNA"/>
</dbReference>